<dbReference type="AlphaFoldDB" id="A0A2U1DFR8"/>
<proteinExistence type="predicted"/>
<feature type="transmembrane region" description="Helical" evidence="1">
    <location>
        <begin position="6"/>
        <end position="27"/>
    </location>
</feature>
<evidence type="ECO:0000313" key="3">
    <source>
        <dbReference type="Proteomes" id="UP000245433"/>
    </source>
</evidence>
<reference evidence="2 3" key="1">
    <citation type="submission" date="2018-04" db="EMBL/GenBank/DDBJ databases">
        <title>Genomic Encyclopedia of Type Strains, Phase IV (KMG-IV): sequencing the most valuable type-strain genomes for metagenomic binning, comparative biology and taxonomic classification.</title>
        <authorList>
            <person name="Goeker M."/>
        </authorList>
    </citation>
    <scope>NUCLEOTIDE SEQUENCE [LARGE SCALE GENOMIC DNA]</scope>
    <source>
        <strain evidence="2 3">DSM 28795</strain>
    </source>
</reference>
<comment type="caution">
    <text evidence="2">The sequence shown here is derived from an EMBL/GenBank/DDBJ whole genome shotgun (WGS) entry which is preliminary data.</text>
</comment>
<accession>A0A2U1DFR8</accession>
<evidence type="ECO:0000256" key="1">
    <source>
        <dbReference type="SAM" id="Phobius"/>
    </source>
</evidence>
<feature type="transmembrane region" description="Helical" evidence="1">
    <location>
        <begin position="72"/>
        <end position="96"/>
    </location>
</feature>
<name>A0A2U1DFR8_9LACO</name>
<dbReference type="Proteomes" id="UP000245433">
    <property type="component" value="Unassembled WGS sequence"/>
</dbReference>
<organism evidence="2 3">
    <name type="scientific">Convivina intestini</name>
    <dbReference type="NCBI Taxonomy" id="1505726"/>
    <lineage>
        <taxon>Bacteria</taxon>
        <taxon>Bacillati</taxon>
        <taxon>Bacillota</taxon>
        <taxon>Bacilli</taxon>
        <taxon>Lactobacillales</taxon>
        <taxon>Lactobacillaceae</taxon>
        <taxon>Convivina</taxon>
    </lineage>
</organism>
<dbReference type="EMBL" id="QEKT01000001">
    <property type="protein sequence ID" value="PVY86521.1"/>
    <property type="molecule type" value="Genomic_DNA"/>
</dbReference>
<keyword evidence="1" id="KW-1133">Transmembrane helix</keyword>
<evidence type="ECO:0000313" key="2">
    <source>
        <dbReference type="EMBL" id="PVY86521.1"/>
    </source>
</evidence>
<feature type="transmembrane region" description="Helical" evidence="1">
    <location>
        <begin position="34"/>
        <end position="52"/>
    </location>
</feature>
<keyword evidence="1" id="KW-0472">Membrane</keyword>
<keyword evidence="1" id="KW-0812">Transmembrane</keyword>
<protein>
    <submittedName>
        <fullName evidence="2">Uncharacterized protein</fullName>
    </submittedName>
</protein>
<gene>
    <name evidence="2" type="ORF">C7384_101441</name>
</gene>
<sequence length="138" mass="16105">MMFILIFMSLILFISYIVMIAYVEFVFNLKSLRITSMAGHFIVPLVILYFSIKSWFEMLGENEIKINAIKRVVLSLFYGMTFFIIGTSVTATWLVAYHSGKVHIKQPEYKQSSEEDNISFGFWKAADYLRQNKSIRFA</sequence>
<keyword evidence="3" id="KW-1185">Reference proteome</keyword>